<keyword evidence="1" id="KW-1133">Transmembrane helix</keyword>
<evidence type="ECO:0000313" key="3">
    <source>
        <dbReference type="Proteomes" id="UP000010471"/>
    </source>
</evidence>
<gene>
    <name evidence="2" type="ORF">Mic7113_2244</name>
</gene>
<organism evidence="2 3">
    <name type="scientific">Allocoleopsis franciscana PCC 7113</name>
    <dbReference type="NCBI Taxonomy" id="1173027"/>
    <lineage>
        <taxon>Bacteria</taxon>
        <taxon>Bacillati</taxon>
        <taxon>Cyanobacteriota</taxon>
        <taxon>Cyanophyceae</taxon>
        <taxon>Coleofasciculales</taxon>
        <taxon>Coleofasciculaceae</taxon>
        <taxon>Allocoleopsis</taxon>
        <taxon>Allocoleopsis franciscana</taxon>
    </lineage>
</organism>
<keyword evidence="1" id="KW-0812">Transmembrane</keyword>
<dbReference type="EMBL" id="CP003630">
    <property type="protein sequence ID" value="AFZ18057.1"/>
    <property type="molecule type" value="Genomic_DNA"/>
</dbReference>
<dbReference type="Proteomes" id="UP000010471">
    <property type="component" value="Chromosome"/>
</dbReference>
<dbReference type="AlphaFoldDB" id="K9WEX8"/>
<accession>K9WEX8</accession>
<reference evidence="2 3" key="1">
    <citation type="submission" date="2012-06" db="EMBL/GenBank/DDBJ databases">
        <title>Finished chromosome of genome of Microcoleus sp. PCC 7113.</title>
        <authorList>
            <consortium name="US DOE Joint Genome Institute"/>
            <person name="Gugger M."/>
            <person name="Coursin T."/>
            <person name="Rippka R."/>
            <person name="Tandeau De Marsac N."/>
            <person name="Huntemann M."/>
            <person name="Wei C.-L."/>
            <person name="Han J."/>
            <person name="Detter J.C."/>
            <person name="Han C."/>
            <person name="Tapia R."/>
            <person name="Chen A."/>
            <person name="Kyrpides N."/>
            <person name="Mavromatis K."/>
            <person name="Markowitz V."/>
            <person name="Szeto E."/>
            <person name="Ivanova N."/>
            <person name="Pagani I."/>
            <person name="Pati A."/>
            <person name="Goodwin L."/>
            <person name="Nordberg H.P."/>
            <person name="Cantor M.N."/>
            <person name="Hua S.X."/>
            <person name="Woyke T."/>
            <person name="Kerfeld C.A."/>
        </authorList>
    </citation>
    <scope>NUCLEOTIDE SEQUENCE [LARGE SCALE GENOMIC DNA]</scope>
    <source>
        <strain evidence="2 3">PCC 7113</strain>
    </source>
</reference>
<name>K9WEX8_9CYAN</name>
<dbReference type="KEGG" id="mic:Mic7113_2244"/>
<protein>
    <submittedName>
        <fullName evidence="2">Uncharacterized protein</fullName>
    </submittedName>
</protein>
<feature type="transmembrane region" description="Helical" evidence="1">
    <location>
        <begin position="6"/>
        <end position="27"/>
    </location>
</feature>
<dbReference type="RefSeq" id="WP_015182209.1">
    <property type="nucleotide sequence ID" value="NC_019738.1"/>
</dbReference>
<dbReference type="HOGENOM" id="CLU_2974427_0_0_3"/>
<evidence type="ECO:0000313" key="2">
    <source>
        <dbReference type="EMBL" id="AFZ18057.1"/>
    </source>
</evidence>
<keyword evidence="3" id="KW-1185">Reference proteome</keyword>
<sequence>MNNEDTFNLGLAFFLNTALIVGFILAISLSSLPQWQNTVTPDEAPTILNSSASLSKNK</sequence>
<keyword evidence="1" id="KW-0472">Membrane</keyword>
<proteinExistence type="predicted"/>
<evidence type="ECO:0000256" key="1">
    <source>
        <dbReference type="SAM" id="Phobius"/>
    </source>
</evidence>